<evidence type="ECO:0000313" key="9">
    <source>
        <dbReference type="Proteomes" id="UP000092582"/>
    </source>
</evidence>
<dbReference type="AlphaFoldDB" id="A0A1B1BP81"/>
<reference evidence="8 9" key="1">
    <citation type="submission" date="2016-06" db="EMBL/GenBank/DDBJ databases">
        <title>Genome sequencing of Cryobacterium arcticum PAMC 27867.</title>
        <authorList>
            <person name="Lee J."/>
            <person name="Kim O.-S."/>
        </authorList>
    </citation>
    <scope>NUCLEOTIDE SEQUENCE [LARGE SCALE GENOMIC DNA]</scope>
    <source>
        <strain evidence="8 9">PAMC 27867</strain>
    </source>
</reference>
<evidence type="ECO:0000313" key="8">
    <source>
        <dbReference type="EMBL" id="ANP74480.1"/>
    </source>
</evidence>
<dbReference type="GO" id="GO:0005886">
    <property type="term" value="C:plasma membrane"/>
    <property type="evidence" value="ECO:0007669"/>
    <property type="project" value="UniProtKB-SubCell"/>
</dbReference>
<feature type="transmembrane region" description="Helical" evidence="6">
    <location>
        <begin position="64"/>
        <end position="83"/>
    </location>
</feature>
<feature type="transmembrane region" description="Helical" evidence="6">
    <location>
        <begin position="120"/>
        <end position="142"/>
    </location>
</feature>
<feature type="transmembrane region" description="Helical" evidence="6">
    <location>
        <begin position="21"/>
        <end position="39"/>
    </location>
</feature>
<dbReference type="Pfam" id="PF07690">
    <property type="entry name" value="MFS_1"/>
    <property type="match status" value="1"/>
</dbReference>
<dbReference type="EMBL" id="CP016282">
    <property type="protein sequence ID" value="ANP74480.1"/>
    <property type="molecule type" value="Genomic_DNA"/>
</dbReference>
<feature type="transmembrane region" description="Helical" evidence="6">
    <location>
        <begin position="154"/>
        <end position="178"/>
    </location>
</feature>
<evidence type="ECO:0000256" key="5">
    <source>
        <dbReference type="ARBA" id="ARBA00023136"/>
    </source>
</evidence>
<evidence type="ECO:0000256" key="2">
    <source>
        <dbReference type="ARBA" id="ARBA00022448"/>
    </source>
</evidence>
<keyword evidence="4 6" id="KW-1133">Transmembrane helix</keyword>
<feature type="transmembrane region" description="Helical" evidence="6">
    <location>
        <begin position="247"/>
        <end position="265"/>
    </location>
</feature>
<feature type="transmembrane region" description="Helical" evidence="6">
    <location>
        <begin position="277"/>
        <end position="306"/>
    </location>
</feature>
<keyword evidence="5 6" id="KW-0472">Membrane</keyword>
<feature type="transmembrane region" description="Helical" evidence="6">
    <location>
        <begin position="184"/>
        <end position="204"/>
    </location>
</feature>
<keyword evidence="9" id="KW-1185">Reference proteome</keyword>
<dbReference type="CDD" id="cd17321">
    <property type="entry name" value="MFS_MMR_MDR_like"/>
    <property type="match status" value="1"/>
</dbReference>
<dbReference type="STRING" id="670052.PA27867_3558"/>
<feature type="transmembrane region" description="Helical" evidence="6">
    <location>
        <begin position="455"/>
        <end position="479"/>
    </location>
</feature>
<feature type="transmembrane region" description="Helical" evidence="6">
    <location>
        <begin position="376"/>
        <end position="400"/>
    </location>
</feature>
<dbReference type="PROSITE" id="PS50850">
    <property type="entry name" value="MFS"/>
    <property type="match status" value="1"/>
</dbReference>
<dbReference type="KEGG" id="cart:PA27867_3558"/>
<comment type="subcellular location">
    <subcellularLocation>
        <location evidence="1">Cell membrane</location>
        <topology evidence="1">Multi-pass membrane protein</topology>
    </subcellularLocation>
</comment>
<feature type="transmembrane region" description="Helical" evidence="6">
    <location>
        <begin position="351"/>
        <end position="370"/>
    </location>
</feature>
<feature type="transmembrane region" description="Helical" evidence="6">
    <location>
        <begin position="421"/>
        <end position="443"/>
    </location>
</feature>
<feature type="transmembrane region" description="Helical" evidence="6">
    <location>
        <begin position="318"/>
        <end position="339"/>
    </location>
</feature>
<keyword evidence="3 6" id="KW-0812">Transmembrane</keyword>
<evidence type="ECO:0000256" key="3">
    <source>
        <dbReference type="ARBA" id="ARBA00022692"/>
    </source>
</evidence>
<dbReference type="PANTHER" id="PTHR42718:SF9">
    <property type="entry name" value="MAJOR FACILITATOR SUPERFAMILY MULTIDRUG TRANSPORTER MFSC"/>
    <property type="match status" value="1"/>
</dbReference>
<sequence length="489" mass="49497">MTPDQPQLDARASTTGPDPAPTLRGAWLALAGLSAVFLIEMLDNSILNVALPTIGRELHASTTALQWVTGAYAVVFGGLMLVFGAIADRFGRRRIMLVGLVLLGAASLATGFVTTADHLIWVRAAMGVAAAMTTPGSMALAFRLFDTEDLRVRALTLISTAGLVGLAIGPTVGGLALAVAPWQVLLLVNVPIAAFAFVGIRLGIAADLAAELHHDPIDIIGAVLGTATIVLALVTPTLYVDEGSGSWVPWTGAGATVALAIAFVVRERSARAPLLDLRLLALPLVSSGLAYKAAAGLAVAGLGYLVTLQLQFAWGWPPALAALGMLPQVVVLLAGGRFVGPVVQRLGLGRAAWISAAAVVVGLAVFALFGNLGYGGVLVALVLVAAGMRVVGVVAGTNVLRGLPASRTSMGAALVDTSSELATAIGIAITGTILAALFTGSIADTTWSAAQTVQFQTAVTVAGLSLTFLAAVLVGIGFARASAGTAGLT</sequence>
<evidence type="ECO:0000256" key="6">
    <source>
        <dbReference type="SAM" id="Phobius"/>
    </source>
</evidence>
<dbReference type="Gene3D" id="1.20.1720.10">
    <property type="entry name" value="Multidrug resistance protein D"/>
    <property type="match status" value="1"/>
</dbReference>
<proteinExistence type="predicted"/>
<organism evidence="8 9">
    <name type="scientific">Cryobacterium arcticum</name>
    <dbReference type="NCBI Taxonomy" id="670052"/>
    <lineage>
        <taxon>Bacteria</taxon>
        <taxon>Bacillati</taxon>
        <taxon>Actinomycetota</taxon>
        <taxon>Actinomycetes</taxon>
        <taxon>Micrococcales</taxon>
        <taxon>Microbacteriaceae</taxon>
        <taxon>Cryobacterium</taxon>
    </lineage>
</organism>
<dbReference type="InterPro" id="IPR011701">
    <property type="entry name" value="MFS"/>
</dbReference>
<dbReference type="InterPro" id="IPR036259">
    <property type="entry name" value="MFS_trans_sf"/>
</dbReference>
<gene>
    <name evidence="8" type="ORF">PA27867_3558</name>
</gene>
<dbReference type="Proteomes" id="UP000092582">
    <property type="component" value="Chromosome 1"/>
</dbReference>
<dbReference type="SUPFAM" id="SSF103473">
    <property type="entry name" value="MFS general substrate transporter"/>
    <property type="match status" value="1"/>
</dbReference>
<feature type="transmembrane region" description="Helical" evidence="6">
    <location>
        <begin position="95"/>
        <end position="114"/>
    </location>
</feature>
<accession>A0A1B1BP81</accession>
<dbReference type="GO" id="GO:0022857">
    <property type="term" value="F:transmembrane transporter activity"/>
    <property type="evidence" value="ECO:0007669"/>
    <property type="project" value="InterPro"/>
</dbReference>
<dbReference type="PATRIC" id="fig|670052.7.peg.3663"/>
<dbReference type="InterPro" id="IPR020846">
    <property type="entry name" value="MFS_dom"/>
</dbReference>
<evidence type="ECO:0000259" key="7">
    <source>
        <dbReference type="PROSITE" id="PS50850"/>
    </source>
</evidence>
<evidence type="ECO:0000256" key="1">
    <source>
        <dbReference type="ARBA" id="ARBA00004651"/>
    </source>
</evidence>
<name>A0A1B1BP81_9MICO</name>
<feature type="transmembrane region" description="Helical" evidence="6">
    <location>
        <begin position="216"/>
        <end position="235"/>
    </location>
</feature>
<evidence type="ECO:0000256" key="4">
    <source>
        <dbReference type="ARBA" id="ARBA00022989"/>
    </source>
</evidence>
<keyword evidence="2" id="KW-0813">Transport</keyword>
<feature type="domain" description="Major facilitator superfamily (MFS) profile" evidence="7">
    <location>
        <begin position="29"/>
        <end position="475"/>
    </location>
</feature>
<dbReference type="PRINTS" id="PR01036">
    <property type="entry name" value="TCRTETB"/>
</dbReference>
<dbReference type="PANTHER" id="PTHR42718">
    <property type="entry name" value="MAJOR FACILITATOR SUPERFAMILY MULTIDRUG TRANSPORTER MFSC"/>
    <property type="match status" value="1"/>
</dbReference>
<protein>
    <submittedName>
        <fullName evidence="8">Multidrug transporter</fullName>
    </submittedName>
</protein>